<evidence type="ECO:0000313" key="3">
    <source>
        <dbReference type="Proteomes" id="UP000215884"/>
    </source>
</evidence>
<gene>
    <name evidence="2" type="ORF">CIT40_30735</name>
</gene>
<dbReference type="Proteomes" id="UP000215884">
    <property type="component" value="Chromosome"/>
</dbReference>
<dbReference type="EMBL" id="CP029426">
    <property type="protein sequence ID" value="AWM03977.1"/>
    <property type="molecule type" value="Genomic_DNA"/>
</dbReference>
<evidence type="ECO:0000313" key="2">
    <source>
        <dbReference type="EMBL" id="AWM03977.1"/>
    </source>
</evidence>
<keyword evidence="1" id="KW-0812">Transmembrane</keyword>
<sequence>MRQDYEKTARVASVLLEDDLPTRKAVFDLLHQAADRGFRGPAWSIADGKANLAEVRDAIVDYAHPVRTRLLKQYTVLLVCFGVTPLLLGALIYHTGAFGLLSKPAAGGTFDPTLVWVIAACWIPAGAAFCVWGEFALRMQSGLTYDQLLVLDPSRWRPGQRLLITVVIAFIFAFLLAFDAVQVGLGSLLLNDFAKKSPAMALAVGGITGLAFASVQDILFRIKPTQRAN</sequence>
<accession>A0A2U8Q1L0</accession>
<protein>
    <submittedName>
        <fullName evidence="2">Uncharacterized protein</fullName>
    </submittedName>
</protein>
<evidence type="ECO:0000256" key="1">
    <source>
        <dbReference type="SAM" id="Phobius"/>
    </source>
</evidence>
<reference evidence="2 3" key="2">
    <citation type="journal article" date="2019" name="Int. J. Syst. Evol. Microbiol.">
        <title>Description and complete genome sequence of Bradyrhizobium amphicarpaeae sp. nov., harbouring photosystem and nitrogen-fixation genes.</title>
        <authorList>
            <person name="Bromfield E.S.P."/>
            <person name="Cloutier S."/>
            <person name="Nguyen H.D.T."/>
        </authorList>
    </citation>
    <scope>NUCLEOTIDE SEQUENCE [LARGE SCALE GENOMIC DNA]</scope>
    <source>
        <strain evidence="2 3">39S1MB</strain>
    </source>
</reference>
<dbReference type="AlphaFoldDB" id="A0A2U8Q1L0"/>
<keyword evidence="3" id="KW-1185">Reference proteome</keyword>
<keyword evidence="1" id="KW-0472">Membrane</keyword>
<name>A0A2U8Q1L0_9BRAD</name>
<dbReference type="KEGG" id="brq:CIT40_30735"/>
<feature type="transmembrane region" description="Helical" evidence="1">
    <location>
        <begin position="114"/>
        <end position="137"/>
    </location>
</feature>
<feature type="transmembrane region" description="Helical" evidence="1">
    <location>
        <begin position="158"/>
        <end position="178"/>
    </location>
</feature>
<organism evidence="2 3">
    <name type="scientific">Bradyrhizobium amphicarpaeae</name>
    <dbReference type="NCBI Taxonomy" id="1404768"/>
    <lineage>
        <taxon>Bacteria</taxon>
        <taxon>Pseudomonadati</taxon>
        <taxon>Pseudomonadota</taxon>
        <taxon>Alphaproteobacteria</taxon>
        <taxon>Hyphomicrobiales</taxon>
        <taxon>Nitrobacteraceae</taxon>
        <taxon>Bradyrhizobium</taxon>
    </lineage>
</organism>
<proteinExistence type="predicted"/>
<feature type="transmembrane region" description="Helical" evidence="1">
    <location>
        <begin position="198"/>
        <end position="220"/>
    </location>
</feature>
<keyword evidence="1" id="KW-1133">Transmembrane helix</keyword>
<feature type="transmembrane region" description="Helical" evidence="1">
    <location>
        <begin position="74"/>
        <end position="94"/>
    </location>
</feature>
<reference evidence="2 3" key="1">
    <citation type="journal article" date="2017" name="Syst. Appl. Microbiol.">
        <title>Soybeans inoculated with root zone soils of Canadian native legumes harbour diverse and novel Bradyrhizobium spp. that possess agricultural potential.</title>
        <authorList>
            <person name="Bromfield E.S.P."/>
            <person name="Cloutier S."/>
            <person name="Tambong J.T."/>
            <person name="Tran Thi T.V."/>
        </authorList>
    </citation>
    <scope>NUCLEOTIDE SEQUENCE [LARGE SCALE GENOMIC DNA]</scope>
    <source>
        <strain evidence="2 3">39S1MB</strain>
    </source>
</reference>